<name>A0AA88KTQ1_ARTSF</name>
<protein>
    <recommendedName>
        <fullName evidence="3">HopJ type III effector protein</fullName>
    </recommendedName>
</protein>
<dbReference type="Gene3D" id="3.20.160.10">
    <property type="entry name" value="vpa0580 domain like"/>
    <property type="match status" value="1"/>
</dbReference>
<gene>
    <name evidence="1" type="ORF">QYM36_019584</name>
</gene>
<evidence type="ECO:0000313" key="1">
    <source>
        <dbReference type="EMBL" id="KAK2701774.1"/>
    </source>
</evidence>
<organism evidence="1 2">
    <name type="scientific">Artemia franciscana</name>
    <name type="common">Brine shrimp</name>
    <name type="synonym">Artemia sanfranciscana</name>
    <dbReference type="NCBI Taxonomy" id="6661"/>
    <lineage>
        <taxon>Eukaryota</taxon>
        <taxon>Metazoa</taxon>
        <taxon>Ecdysozoa</taxon>
        <taxon>Arthropoda</taxon>
        <taxon>Crustacea</taxon>
        <taxon>Branchiopoda</taxon>
        <taxon>Anostraca</taxon>
        <taxon>Artemiidae</taxon>
        <taxon>Artemia</taxon>
    </lineage>
</organism>
<dbReference type="InterPro" id="IPR038604">
    <property type="entry name" value="HopJ_sf"/>
</dbReference>
<evidence type="ECO:0000313" key="2">
    <source>
        <dbReference type="Proteomes" id="UP001187531"/>
    </source>
</evidence>
<proteinExistence type="predicted"/>
<dbReference type="Proteomes" id="UP001187531">
    <property type="component" value="Unassembled WGS sequence"/>
</dbReference>
<sequence>MQLETLLDTLKHAPNSVEFDNVMTVIAENFTYTPSRFSNGLGDNKVVNEAGTNEGSCKIFAFAKQQGLSEAHTLACFGHYYRDDVLAHPDNTDHANIRQFMQTGWAGIAFDQVALQAK</sequence>
<accession>A0AA88KTQ1</accession>
<dbReference type="AlphaFoldDB" id="A0AA88KTQ1"/>
<dbReference type="Pfam" id="PF08888">
    <property type="entry name" value="HopJ"/>
    <property type="match status" value="1"/>
</dbReference>
<dbReference type="EMBL" id="JAVRJZ010001763">
    <property type="protein sequence ID" value="KAK2701774.1"/>
    <property type="molecule type" value="Genomic_DNA"/>
</dbReference>
<evidence type="ECO:0008006" key="3">
    <source>
        <dbReference type="Google" id="ProtNLM"/>
    </source>
</evidence>
<comment type="caution">
    <text evidence="1">The sequence shown here is derived from an EMBL/GenBank/DDBJ whole genome shotgun (WGS) entry which is preliminary data.</text>
</comment>
<dbReference type="InterPro" id="IPR014984">
    <property type="entry name" value="HopJ"/>
</dbReference>
<reference evidence="1" key="1">
    <citation type="submission" date="2023-07" db="EMBL/GenBank/DDBJ databases">
        <title>Chromosome-level genome assembly of Artemia franciscana.</title>
        <authorList>
            <person name="Jo E."/>
        </authorList>
    </citation>
    <scope>NUCLEOTIDE SEQUENCE</scope>
    <source>
        <tissue evidence="1">Whole body</tissue>
    </source>
</reference>
<keyword evidence="2" id="KW-1185">Reference proteome</keyword>